<evidence type="ECO:0000313" key="9">
    <source>
        <dbReference type="Proteomes" id="UP000663828"/>
    </source>
</evidence>
<evidence type="ECO:0000256" key="5">
    <source>
        <dbReference type="ARBA" id="ARBA00023157"/>
    </source>
</evidence>
<evidence type="ECO:0000256" key="4">
    <source>
        <dbReference type="ARBA" id="ARBA00022737"/>
    </source>
</evidence>
<dbReference type="SMART" id="SM00409">
    <property type="entry name" value="IG"/>
    <property type="match status" value="1"/>
</dbReference>
<organism evidence="8 9">
    <name type="scientific">Adineta ricciae</name>
    <name type="common">Rotifer</name>
    <dbReference type="NCBI Taxonomy" id="249248"/>
    <lineage>
        <taxon>Eukaryota</taxon>
        <taxon>Metazoa</taxon>
        <taxon>Spiralia</taxon>
        <taxon>Gnathifera</taxon>
        <taxon>Rotifera</taxon>
        <taxon>Eurotatoria</taxon>
        <taxon>Bdelloidea</taxon>
        <taxon>Adinetida</taxon>
        <taxon>Adinetidae</taxon>
        <taxon>Adineta</taxon>
    </lineage>
</organism>
<feature type="domain" description="Ig-like" evidence="7">
    <location>
        <begin position="25"/>
        <end position="120"/>
    </location>
</feature>
<sequence length="195" mass="21580">ATDNEEELRITELTYDQGGAYKVTPHVGRAPIFLQSLMPVISKAGDIVTLKCTVTATPMPAATWYKNGQEIHAGGRCSMFNDQNGNFSLVLSDALPQDSGSYEITVKNQYGTANSKTNLQILERESVFIPVPVTRFSTEEYGTAKLACAVKRTDVNVDWYRGEQALFTGSQAENHKYKRIDDGLQRELIVKNVSP</sequence>
<dbReference type="PANTHER" id="PTHR47633:SF4">
    <property type="entry name" value="MYOPALLADIN ISOFORM X1"/>
    <property type="match status" value="1"/>
</dbReference>
<evidence type="ECO:0000256" key="3">
    <source>
        <dbReference type="ARBA" id="ARBA00022490"/>
    </source>
</evidence>
<keyword evidence="9" id="KW-1185">Reference proteome</keyword>
<keyword evidence="4" id="KW-0677">Repeat</keyword>
<feature type="non-terminal residue" evidence="8">
    <location>
        <position position="195"/>
    </location>
</feature>
<evidence type="ECO:0000259" key="7">
    <source>
        <dbReference type="PROSITE" id="PS50835"/>
    </source>
</evidence>
<dbReference type="InterPro" id="IPR013098">
    <property type="entry name" value="Ig_I-set"/>
</dbReference>
<evidence type="ECO:0000313" key="8">
    <source>
        <dbReference type="EMBL" id="CAF1688607.1"/>
    </source>
</evidence>
<dbReference type="EMBL" id="CAJNOR010018472">
    <property type="protein sequence ID" value="CAF1688607.1"/>
    <property type="molecule type" value="Genomic_DNA"/>
</dbReference>
<name>A0A816HQZ3_ADIRI</name>
<evidence type="ECO:0000256" key="1">
    <source>
        <dbReference type="ARBA" id="ARBA00004496"/>
    </source>
</evidence>
<protein>
    <recommendedName>
        <fullName evidence="7">Ig-like domain-containing protein</fullName>
    </recommendedName>
</protein>
<evidence type="ECO:0000256" key="6">
    <source>
        <dbReference type="ARBA" id="ARBA00023319"/>
    </source>
</evidence>
<feature type="non-terminal residue" evidence="8">
    <location>
        <position position="1"/>
    </location>
</feature>
<dbReference type="FunFam" id="2.60.40.10:FF:000345">
    <property type="entry name" value="Muscle M-line assembly protein unc-89"/>
    <property type="match status" value="1"/>
</dbReference>
<dbReference type="InterPro" id="IPR003599">
    <property type="entry name" value="Ig_sub"/>
</dbReference>
<accession>A0A816HQZ3</accession>
<dbReference type="PROSITE" id="PS50835">
    <property type="entry name" value="IG_LIKE"/>
    <property type="match status" value="1"/>
</dbReference>
<gene>
    <name evidence="8" type="ORF">XAT740_LOCUS62930</name>
</gene>
<proteinExistence type="inferred from homology"/>
<reference evidence="8" key="1">
    <citation type="submission" date="2021-02" db="EMBL/GenBank/DDBJ databases">
        <authorList>
            <person name="Nowell W R."/>
        </authorList>
    </citation>
    <scope>NUCLEOTIDE SEQUENCE</scope>
</reference>
<comment type="caution">
    <text evidence="8">The sequence shown here is derived from an EMBL/GenBank/DDBJ whole genome shotgun (WGS) entry which is preliminary data.</text>
</comment>
<dbReference type="CDD" id="cd00096">
    <property type="entry name" value="Ig"/>
    <property type="match status" value="1"/>
</dbReference>
<dbReference type="AlphaFoldDB" id="A0A816HQZ3"/>
<dbReference type="InterPro" id="IPR013783">
    <property type="entry name" value="Ig-like_fold"/>
</dbReference>
<keyword evidence="5" id="KW-1015">Disulfide bond</keyword>
<dbReference type="SUPFAM" id="SSF48726">
    <property type="entry name" value="Immunoglobulin"/>
    <property type="match status" value="1"/>
</dbReference>
<dbReference type="Proteomes" id="UP000663828">
    <property type="component" value="Unassembled WGS sequence"/>
</dbReference>
<dbReference type="Gene3D" id="2.60.40.10">
    <property type="entry name" value="Immunoglobulins"/>
    <property type="match status" value="2"/>
</dbReference>
<dbReference type="InterPro" id="IPR036179">
    <property type="entry name" value="Ig-like_dom_sf"/>
</dbReference>
<dbReference type="InterPro" id="IPR007110">
    <property type="entry name" value="Ig-like_dom"/>
</dbReference>
<keyword evidence="6" id="KW-0393">Immunoglobulin domain</keyword>
<dbReference type="InterPro" id="IPR003598">
    <property type="entry name" value="Ig_sub2"/>
</dbReference>
<evidence type="ECO:0000256" key="2">
    <source>
        <dbReference type="ARBA" id="ARBA00006692"/>
    </source>
</evidence>
<dbReference type="Pfam" id="PF07679">
    <property type="entry name" value="I-set"/>
    <property type="match status" value="1"/>
</dbReference>
<comment type="similarity">
    <text evidence="2">Belongs to the protein kinase superfamily. CAMK Ser/Thr protein kinase family.</text>
</comment>
<comment type="subcellular location">
    <subcellularLocation>
        <location evidence="1">Cytoplasm</location>
    </subcellularLocation>
</comment>
<keyword evidence="3" id="KW-0963">Cytoplasm</keyword>
<dbReference type="SMART" id="SM00408">
    <property type="entry name" value="IGc2"/>
    <property type="match status" value="1"/>
</dbReference>
<dbReference type="GO" id="GO:0030017">
    <property type="term" value="C:sarcomere"/>
    <property type="evidence" value="ECO:0007669"/>
    <property type="project" value="UniProtKB-ARBA"/>
</dbReference>
<dbReference type="PANTHER" id="PTHR47633">
    <property type="entry name" value="IMMUNOGLOBULIN"/>
    <property type="match status" value="1"/>
</dbReference>